<accession>A0ABP9E5B5</accession>
<evidence type="ECO:0000313" key="2">
    <source>
        <dbReference type="Proteomes" id="UP001501323"/>
    </source>
</evidence>
<evidence type="ECO:0008006" key="3">
    <source>
        <dbReference type="Google" id="ProtNLM"/>
    </source>
</evidence>
<proteinExistence type="predicted"/>
<keyword evidence="2" id="KW-1185">Reference proteome</keyword>
<dbReference type="EMBL" id="BAABJY010000002">
    <property type="protein sequence ID" value="GAA4867860.1"/>
    <property type="molecule type" value="Genomic_DNA"/>
</dbReference>
<evidence type="ECO:0000313" key="1">
    <source>
        <dbReference type="EMBL" id="GAA4867860.1"/>
    </source>
</evidence>
<comment type="caution">
    <text evidence="1">The sequence shown here is derived from an EMBL/GenBank/DDBJ whole genome shotgun (WGS) entry which is preliminary data.</text>
</comment>
<dbReference type="Proteomes" id="UP001501323">
    <property type="component" value="Unassembled WGS sequence"/>
</dbReference>
<protein>
    <recommendedName>
        <fullName evidence="3">DUF3300 domain-containing protein</fullName>
    </recommendedName>
</protein>
<gene>
    <name evidence="1" type="ORF">GCM10023332_20330</name>
</gene>
<organism evidence="1 2">
    <name type="scientific">Luteimonas vadosa</name>
    <dbReference type="NCBI Taxonomy" id="1165507"/>
    <lineage>
        <taxon>Bacteria</taxon>
        <taxon>Pseudomonadati</taxon>
        <taxon>Pseudomonadota</taxon>
        <taxon>Gammaproteobacteria</taxon>
        <taxon>Lysobacterales</taxon>
        <taxon>Lysobacteraceae</taxon>
        <taxon>Luteimonas</taxon>
    </lineage>
</organism>
<sequence length="161" mass="19841">MQQQRRASQYRYQQEYYRRLLRQQAGLGAFRYRHDNPYFHAPASHRYGYGGNWYDTNRYGADLLRQAIHYGYREGYRAGRADRRDRWRYDYRSTFAYRDASFGYRHYYVGRRDYQYYFRQGFRRGYDDGYASRYRYGRHDNGSANILQNVLATILNLQVLR</sequence>
<name>A0ABP9E5B5_9GAMM</name>
<reference evidence="2" key="1">
    <citation type="journal article" date="2019" name="Int. J. Syst. Evol. Microbiol.">
        <title>The Global Catalogue of Microorganisms (GCM) 10K type strain sequencing project: providing services to taxonomists for standard genome sequencing and annotation.</title>
        <authorList>
            <consortium name="The Broad Institute Genomics Platform"/>
            <consortium name="The Broad Institute Genome Sequencing Center for Infectious Disease"/>
            <person name="Wu L."/>
            <person name="Ma J."/>
        </authorList>
    </citation>
    <scope>NUCLEOTIDE SEQUENCE [LARGE SCALE GENOMIC DNA]</scope>
    <source>
        <strain evidence="2">JCM 18392</strain>
    </source>
</reference>